<evidence type="ECO:0000259" key="1">
    <source>
        <dbReference type="Pfam" id="PF13439"/>
    </source>
</evidence>
<dbReference type="PANTHER" id="PTHR45947">
    <property type="entry name" value="SULFOQUINOVOSYL TRANSFERASE SQD2"/>
    <property type="match status" value="1"/>
</dbReference>
<protein>
    <submittedName>
        <fullName evidence="2">Glycosyltransferase</fullName>
    </submittedName>
</protein>
<dbReference type="SUPFAM" id="SSF53756">
    <property type="entry name" value="UDP-Glycosyltransferase/glycogen phosphorylase"/>
    <property type="match status" value="1"/>
</dbReference>
<name>A0A6J4U4H2_9SPHN</name>
<reference evidence="2" key="1">
    <citation type="submission" date="2020-02" db="EMBL/GenBank/DDBJ databases">
        <authorList>
            <person name="Meier V. D."/>
        </authorList>
    </citation>
    <scope>NUCLEOTIDE SEQUENCE</scope>
    <source>
        <strain evidence="2">AVDCRST_MAG91</strain>
    </source>
</reference>
<proteinExistence type="predicted"/>
<dbReference type="EMBL" id="CADCVX010000658">
    <property type="protein sequence ID" value="CAA9540155.1"/>
    <property type="molecule type" value="Genomic_DNA"/>
</dbReference>
<dbReference type="InterPro" id="IPR050194">
    <property type="entry name" value="Glycosyltransferase_grp1"/>
</dbReference>
<dbReference type="PANTHER" id="PTHR45947:SF3">
    <property type="entry name" value="SULFOQUINOVOSYL TRANSFERASE SQD2"/>
    <property type="match status" value="1"/>
</dbReference>
<dbReference type="CDD" id="cd03814">
    <property type="entry name" value="GT4-like"/>
    <property type="match status" value="1"/>
</dbReference>
<dbReference type="AlphaFoldDB" id="A0A6J4U4H2"/>
<feature type="non-terminal residue" evidence="2">
    <location>
        <position position="256"/>
    </location>
</feature>
<feature type="domain" description="Glycosyltransferase subfamily 4-like N-terminal" evidence="1">
    <location>
        <begin position="14"/>
        <end position="164"/>
    </location>
</feature>
<sequence>MRILIVTDAWAPQVNGVVRTLQAVRAELGGMGHEVSLISPDQFASLPCPTYPEIRLALARGRAVGQRMEAAAPDAIHIATEGPLGLAARAWCLRRGVPFTTAYHTQFPDYVARRTGLPASWFWRYIRWFHGRAEAVLVSTPTMERTLKAHGLSQTRLWGRGVDLNCFTPEAAPHPALANLPRPIQLYVGRVAVEKNIEAFLRTSSVGIKVVVGSGPALARLRQQYPDALFLGSLHGKELASAYAGADVFVFPSRTD</sequence>
<dbReference type="GO" id="GO:0016757">
    <property type="term" value="F:glycosyltransferase activity"/>
    <property type="evidence" value="ECO:0007669"/>
    <property type="project" value="UniProtKB-ARBA"/>
</dbReference>
<keyword evidence="2" id="KW-0808">Transferase</keyword>
<gene>
    <name evidence="2" type="ORF">AVDCRST_MAG91-3779</name>
</gene>
<evidence type="ECO:0000313" key="2">
    <source>
        <dbReference type="EMBL" id="CAA9540155.1"/>
    </source>
</evidence>
<dbReference type="Gene3D" id="3.40.50.2000">
    <property type="entry name" value="Glycogen Phosphorylase B"/>
    <property type="match status" value="2"/>
</dbReference>
<organism evidence="2">
    <name type="scientific">uncultured Sphingomonadaceae bacterium</name>
    <dbReference type="NCBI Taxonomy" id="169976"/>
    <lineage>
        <taxon>Bacteria</taxon>
        <taxon>Pseudomonadati</taxon>
        <taxon>Pseudomonadota</taxon>
        <taxon>Alphaproteobacteria</taxon>
        <taxon>Sphingomonadales</taxon>
        <taxon>Sphingomonadaceae</taxon>
        <taxon>environmental samples</taxon>
    </lineage>
</organism>
<dbReference type="Pfam" id="PF13439">
    <property type="entry name" value="Glyco_transf_4"/>
    <property type="match status" value="1"/>
</dbReference>
<accession>A0A6J4U4H2</accession>
<dbReference type="InterPro" id="IPR028098">
    <property type="entry name" value="Glyco_trans_4-like_N"/>
</dbReference>
<dbReference type="Pfam" id="PF13692">
    <property type="entry name" value="Glyco_trans_1_4"/>
    <property type="match status" value="1"/>
</dbReference>